<reference evidence="14 15" key="1">
    <citation type="journal article" date="2013" name="Genome Announc.">
        <title>Draft Genome Sequence of an Alphaproteobacterium, Caenispirillum salinarum AK4(T), Isolated from a Solar Saltern.</title>
        <authorList>
            <person name="Khatri I."/>
            <person name="Singh A."/>
            <person name="Korpole S."/>
            <person name="Pinnaka A.K."/>
            <person name="Subramanian S."/>
        </authorList>
    </citation>
    <scope>NUCLEOTIDE SEQUENCE [LARGE SCALE GENOMIC DNA]</scope>
    <source>
        <strain evidence="14 15">AK4</strain>
    </source>
</reference>
<dbReference type="CDD" id="cd18774">
    <property type="entry name" value="PDC2_HK_sensor"/>
    <property type="match status" value="1"/>
</dbReference>
<dbReference type="STRING" id="1238182.C882_0307"/>
<dbReference type="InterPro" id="IPR003594">
    <property type="entry name" value="HATPase_dom"/>
</dbReference>
<dbReference type="SMART" id="SM00091">
    <property type="entry name" value="PAS"/>
    <property type="match status" value="3"/>
</dbReference>
<evidence type="ECO:0000256" key="1">
    <source>
        <dbReference type="ARBA" id="ARBA00000085"/>
    </source>
</evidence>
<evidence type="ECO:0000259" key="13">
    <source>
        <dbReference type="PROSITE" id="PS50885"/>
    </source>
</evidence>
<feature type="domain" description="PAC" evidence="12">
    <location>
        <begin position="666"/>
        <end position="716"/>
    </location>
</feature>
<dbReference type="AlphaFoldDB" id="K9GU17"/>
<dbReference type="PROSITE" id="PS50109">
    <property type="entry name" value="HIS_KIN"/>
    <property type="match status" value="1"/>
</dbReference>
<dbReference type="SMART" id="SM00387">
    <property type="entry name" value="HATPase_c"/>
    <property type="match status" value="1"/>
</dbReference>
<dbReference type="PATRIC" id="fig|1238182.3.peg.2522"/>
<dbReference type="InterPro" id="IPR050736">
    <property type="entry name" value="Sensor_HK_Regulatory"/>
</dbReference>
<dbReference type="InterPro" id="IPR000700">
    <property type="entry name" value="PAS-assoc_C"/>
</dbReference>
<evidence type="ECO:0000259" key="10">
    <source>
        <dbReference type="PROSITE" id="PS50109"/>
    </source>
</evidence>
<dbReference type="SUPFAM" id="SSF47384">
    <property type="entry name" value="Homodimeric domain of signal transducing histidine kinase"/>
    <property type="match status" value="1"/>
</dbReference>
<evidence type="ECO:0000256" key="5">
    <source>
        <dbReference type="ARBA" id="ARBA00022679"/>
    </source>
</evidence>
<dbReference type="GO" id="GO:0006355">
    <property type="term" value="P:regulation of DNA-templated transcription"/>
    <property type="evidence" value="ECO:0007669"/>
    <property type="project" value="InterPro"/>
</dbReference>
<dbReference type="GO" id="GO:0016020">
    <property type="term" value="C:membrane"/>
    <property type="evidence" value="ECO:0007669"/>
    <property type="project" value="UniProtKB-SubCell"/>
</dbReference>
<keyword evidence="5" id="KW-0808">Transferase</keyword>
<dbReference type="eggNOG" id="COG2205">
    <property type="taxonomic scope" value="Bacteria"/>
</dbReference>
<protein>
    <recommendedName>
        <fullName evidence="3">histidine kinase</fullName>
        <ecNumber evidence="3">2.7.13.3</ecNumber>
    </recommendedName>
</protein>
<dbReference type="CDD" id="cd16922">
    <property type="entry name" value="HATPase_EvgS-ArcB-TorS-like"/>
    <property type="match status" value="1"/>
</dbReference>
<feature type="domain" description="HAMP" evidence="13">
    <location>
        <begin position="381"/>
        <end position="433"/>
    </location>
</feature>
<evidence type="ECO:0000256" key="2">
    <source>
        <dbReference type="ARBA" id="ARBA00004370"/>
    </source>
</evidence>
<feature type="transmembrane region" description="Helical" evidence="9">
    <location>
        <begin position="20"/>
        <end position="39"/>
    </location>
</feature>
<dbReference type="InterPro" id="IPR036890">
    <property type="entry name" value="HATPase_C_sf"/>
</dbReference>
<accession>K9GU17</accession>
<keyword evidence="15" id="KW-1185">Reference proteome</keyword>
<dbReference type="Pfam" id="PF12860">
    <property type="entry name" value="PAS_7"/>
    <property type="match status" value="2"/>
</dbReference>
<keyword evidence="8" id="KW-0175">Coiled coil</keyword>
<dbReference type="OrthoDB" id="9812260at2"/>
<feature type="coiled-coil region" evidence="8">
    <location>
        <begin position="442"/>
        <end position="476"/>
    </location>
</feature>
<dbReference type="InterPro" id="IPR036097">
    <property type="entry name" value="HisK_dim/P_sf"/>
</dbReference>
<dbReference type="InterPro" id="IPR003661">
    <property type="entry name" value="HisK_dim/P_dom"/>
</dbReference>
<dbReference type="Pfam" id="PF02518">
    <property type="entry name" value="HATPase_c"/>
    <property type="match status" value="1"/>
</dbReference>
<dbReference type="Pfam" id="PF00512">
    <property type="entry name" value="HisKA"/>
    <property type="match status" value="1"/>
</dbReference>
<dbReference type="PROSITE" id="PS50113">
    <property type="entry name" value="PAC"/>
    <property type="match status" value="1"/>
</dbReference>
<evidence type="ECO:0000313" key="14">
    <source>
        <dbReference type="EMBL" id="EKV29485.1"/>
    </source>
</evidence>
<gene>
    <name evidence="14" type="ORF">C882_0307</name>
</gene>
<dbReference type="SUPFAM" id="SSF55874">
    <property type="entry name" value="ATPase domain of HSP90 chaperone/DNA topoisomerase II/histidine kinase"/>
    <property type="match status" value="1"/>
</dbReference>
<evidence type="ECO:0000256" key="3">
    <source>
        <dbReference type="ARBA" id="ARBA00012438"/>
    </source>
</evidence>
<dbReference type="PROSITE" id="PS50885">
    <property type="entry name" value="HAMP"/>
    <property type="match status" value="1"/>
</dbReference>
<keyword evidence="9" id="KW-1133">Transmembrane helix</keyword>
<dbReference type="InterPro" id="IPR035965">
    <property type="entry name" value="PAS-like_dom_sf"/>
</dbReference>
<dbReference type="PANTHER" id="PTHR43711:SF26">
    <property type="entry name" value="SENSOR HISTIDINE KINASE RCSC"/>
    <property type="match status" value="1"/>
</dbReference>
<dbReference type="Gene3D" id="1.10.287.130">
    <property type="match status" value="1"/>
</dbReference>
<dbReference type="SMART" id="SM00388">
    <property type="entry name" value="HisKA"/>
    <property type="match status" value="1"/>
</dbReference>
<sequence length="1130" mass="125431">MTAAGTARDGRGASLAWRALRSVSLGITLVVVVATLLAYRQVEAGLESQALASLRTTIEERRARESMVFTHAGANLDIAATSYDRQLTLTGFPDVRHRFDVLFDRHDDGTLRVAEDVFWRTGVTGFIGKHVLVDDDLKRRIVAGYDVLARLGPAFRAGYTNFYMVLPEPAVLMFWPDTPWALEASDWQLFGKLDLLSQADHPLPAEGTVPHAEWSDLYYDYGAAEWVVSALRPVSENGRLLASFGQDLLLNDLMTRIATSEPGGPYSLLVRDDGRLIAHPRFMEAVQASSGQLTVARTGDAHLARTLDLAREGADDVIVENRTDGEVLAVTRLDGPGWFLITAFPRALLSDQAFRTARLVMALGLLALVIELVILSWVLRRHVSAPLKRLTGAARAVAAGRPVSDLDTVRRDEVGILSRAFEEMAQRIDARERALTAQKGTLADLNAQLRRELDERARAERELRNQRELLALLNVIDYGILFLDRDLRIRIGNRAYRELWNIPESLATPGTPVRMLFDVNRHAGLYDVPDAEWEAYVAGRMAAIRAGPTAPREMKRLDGRTILYRVVALPDGGRMLTYQDVTAERRAMEALHAAERRHRRLLEAAPFPLTVTRQDDGTILYANGRMAEVAGIPLNQLLGAPGVERFIAPEHRAMLKERLQRTGRAEQCEVRLRLPSGREFWALVNAVQTEHEGQPAVIAGFHDISILKQREQELRDASALKDAALRDLNAVLDTIDYGVLFCGPDLKARLANRAYREIWGIPQDFYDHPRTLRQDLEQSMRAGLYPVTREQWPAYLEDRIEEVRAGGIPSRELALANGRIIQFHGIALPDGGRMLTYFDITELKQAEAALRRTVSDLERSRAALQRQAAVQVELAQRYAAEKRRAEDASRTKSQFLANMSHELRTPMNAIIGFTRIVLRRGRDVLPERQVGNLEKILASANHLLSLINQVLDLSKIEAGQMDVRPVRFALPPLVEQSLRTVEPMIRRPGRVRLETDLDPALPDLLADQGKVRQILLNLLSNAVKFTEAGTVTVSARAVAEGVEITVTDTGIGIPEDARELVFDEFRQVDGGPTRAHGGTGLGLSISRRLARLMGGDITLADRPGGGSVFRVILPPRAVAPDPAETGEAVS</sequence>
<evidence type="ECO:0000256" key="7">
    <source>
        <dbReference type="ARBA" id="ARBA00023012"/>
    </source>
</evidence>
<name>K9GU17_9PROT</name>
<dbReference type="Pfam" id="PF00672">
    <property type="entry name" value="HAMP"/>
    <property type="match status" value="1"/>
</dbReference>
<organism evidence="14 15">
    <name type="scientific">Caenispirillum salinarum AK4</name>
    <dbReference type="NCBI Taxonomy" id="1238182"/>
    <lineage>
        <taxon>Bacteria</taxon>
        <taxon>Pseudomonadati</taxon>
        <taxon>Pseudomonadota</taxon>
        <taxon>Alphaproteobacteria</taxon>
        <taxon>Rhodospirillales</taxon>
        <taxon>Novispirillaceae</taxon>
        <taxon>Caenispirillum</taxon>
    </lineage>
</organism>
<keyword evidence="9" id="KW-0472">Membrane</keyword>
<keyword evidence="9" id="KW-0812">Transmembrane</keyword>
<dbReference type="eggNOG" id="COG0840">
    <property type="taxonomic scope" value="Bacteria"/>
</dbReference>
<keyword evidence="7" id="KW-0902">Two-component regulatory system</keyword>
<feature type="domain" description="PAS" evidence="11">
    <location>
        <begin position="594"/>
        <end position="666"/>
    </location>
</feature>
<dbReference type="SUPFAM" id="SSF158472">
    <property type="entry name" value="HAMP domain-like"/>
    <property type="match status" value="1"/>
</dbReference>
<feature type="domain" description="Histidine kinase" evidence="10">
    <location>
        <begin position="898"/>
        <end position="1117"/>
    </location>
</feature>
<dbReference type="PANTHER" id="PTHR43711">
    <property type="entry name" value="TWO-COMPONENT HISTIDINE KINASE"/>
    <property type="match status" value="1"/>
</dbReference>
<evidence type="ECO:0000259" key="12">
    <source>
        <dbReference type="PROSITE" id="PS50113"/>
    </source>
</evidence>
<dbReference type="eggNOG" id="COG5002">
    <property type="taxonomic scope" value="Bacteria"/>
</dbReference>
<dbReference type="InterPro" id="IPR004358">
    <property type="entry name" value="Sig_transdc_His_kin-like_C"/>
</dbReference>
<dbReference type="Gene3D" id="6.10.340.10">
    <property type="match status" value="1"/>
</dbReference>
<evidence type="ECO:0000256" key="6">
    <source>
        <dbReference type="ARBA" id="ARBA00022777"/>
    </source>
</evidence>
<dbReference type="CDD" id="cd00130">
    <property type="entry name" value="PAS"/>
    <property type="match status" value="1"/>
</dbReference>
<dbReference type="PROSITE" id="PS50112">
    <property type="entry name" value="PAS"/>
    <property type="match status" value="1"/>
</dbReference>
<keyword evidence="6" id="KW-0418">Kinase</keyword>
<proteinExistence type="predicted"/>
<dbReference type="InterPro" id="IPR013767">
    <property type="entry name" value="PAS_fold"/>
</dbReference>
<dbReference type="InterPro" id="IPR003660">
    <property type="entry name" value="HAMP_dom"/>
</dbReference>
<evidence type="ECO:0000256" key="4">
    <source>
        <dbReference type="ARBA" id="ARBA00022553"/>
    </source>
</evidence>
<dbReference type="Pfam" id="PF00989">
    <property type="entry name" value="PAS"/>
    <property type="match status" value="1"/>
</dbReference>
<dbReference type="NCBIfam" id="TIGR00229">
    <property type="entry name" value="sensory_box"/>
    <property type="match status" value="1"/>
</dbReference>
<dbReference type="InterPro" id="IPR000014">
    <property type="entry name" value="PAS"/>
</dbReference>
<dbReference type="Gene3D" id="3.30.450.20">
    <property type="entry name" value="PAS domain"/>
    <property type="match status" value="5"/>
</dbReference>
<comment type="catalytic activity">
    <reaction evidence="1">
        <text>ATP + protein L-histidine = ADP + protein N-phospho-L-histidine.</text>
        <dbReference type="EC" id="2.7.13.3"/>
    </reaction>
</comment>
<evidence type="ECO:0000256" key="9">
    <source>
        <dbReference type="SAM" id="Phobius"/>
    </source>
</evidence>
<evidence type="ECO:0000256" key="8">
    <source>
        <dbReference type="SAM" id="Coils"/>
    </source>
</evidence>
<dbReference type="EMBL" id="ANHY01000012">
    <property type="protein sequence ID" value="EKV29485.1"/>
    <property type="molecule type" value="Genomic_DNA"/>
</dbReference>
<dbReference type="EC" id="2.7.13.3" evidence="3"/>
<dbReference type="InterPro" id="IPR005467">
    <property type="entry name" value="His_kinase_dom"/>
</dbReference>
<evidence type="ECO:0000259" key="11">
    <source>
        <dbReference type="PROSITE" id="PS50112"/>
    </source>
</evidence>
<dbReference type="PRINTS" id="PR00344">
    <property type="entry name" value="BCTRLSENSOR"/>
</dbReference>
<comment type="subcellular location">
    <subcellularLocation>
        <location evidence="2">Membrane</location>
    </subcellularLocation>
</comment>
<dbReference type="Gene3D" id="3.30.565.10">
    <property type="entry name" value="Histidine kinase-like ATPase, C-terminal domain"/>
    <property type="match status" value="1"/>
</dbReference>
<dbReference type="SMART" id="SM00304">
    <property type="entry name" value="HAMP"/>
    <property type="match status" value="1"/>
</dbReference>
<dbReference type="GO" id="GO:0000155">
    <property type="term" value="F:phosphorelay sensor kinase activity"/>
    <property type="evidence" value="ECO:0007669"/>
    <property type="project" value="InterPro"/>
</dbReference>
<comment type="caution">
    <text evidence="14">The sequence shown here is derived from an EMBL/GenBank/DDBJ whole genome shotgun (WGS) entry which is preliminary data.</text>
</comment>
<feature type="coiled-coil region" evidence="8">
    <location>
        <begin position="840"/>
        <end position="867"/>
    </location>
</feature>
<dbReference type="Proteomes" id="UP000009881">
    <property type="component" value="Unassembled WGS sequence"/>
</dbReference>
<evidence type="ECO:0000313" key="15">
    <source>
        <dbReference type="Proteomes" id="UP000009881"/>
    </source>
</evidence>
<keyword evidence="4" id="KW-0597">Phosphoprotein</keyword>
<dbReference type="SUPFAM" id="SSF55785">
    <property type="entry name" value="PYP-like sensor domain (PAS domain)"/>
    <property type="match status" value="3"/>
</dbReference>
<dbReference type="RefSeq" id="WP_009540966.1">
    <property type="nucleotide sequence ID" value="NZ_ANHY01000012.1"/>
</dbReference>
<dbReference type="CDD" id="cd00082">
    <property type="entry name" value="HisKA"/>
    <property type="match status" value="1"/>
</dbReference>